<comment type="similarity">
    <text evidence="2">Belongs to the ABC transporter superfamily.</text>
</comment>
<evidence type="ECO:0000256" key="6">
    <source>
        <dbReference type="ARBA" id="ARBA00022840"/>
    </source>
</evidence>
<dbReference type="InterPro" id="IPR027417">
    <property type="entry name" value="P-loop_NTPase"/>
</dbReference>
<keyword evidence="7" id="KW-0472">Membrane</keyword>
<dbReference type="PROSITE" id="PS50893">
    <property type="entry name" value="ABC_TRANSPORTER_2"/>
    <property type="match status" value="2"/>
</dbReference>
<dbReference type="HOGENOM" id="CLU_000604_86_2_6"/>
<organism evidence="9 10">
    <name type="scientific">Gynuella sunshinyii YC6258</name>
    <dbReference type="NCBI Taxonomy" id="1445510"/>
    <lineage>
        <taxon>Bacteria</taxon>
        <taxon>Pseudomonadati</taxon>
        <taxon>Pseudomonadota</taxon>
        <taxon>Gammaproteobacteria</taxon>
        <taxon>Oceanospirillales</taxon>
        <taxon>Saccharospirillaceae</taxon>
        <taxon>Gynuella</taxon>
    </lineage>
</organism>
<dbReference type="PROSITE" id="PS00211">
    <property type="entry name" value="ABC_TRANSPORTER_1"/>
    <property type="match status" value="2"/>
</dbReference>
<dbReference type="RefSeq" id="WP_044616878.1">
    <property type="nucleotide sequence ID" value="NZ_CP007142.1"/>
</dbReference>
<dbReference type="Proteomes" id="UP000032266">
    <property type="component" value="Chromosome"/>
</dbReference>
<feature type="domain" description="ABC transporter" evidence="8">
    <location>
        <begin position="5"/>
        <end position="245"/>
    </location>
</feature>
<evidence type="ECO:0000256" key="3">
    <source>
        <dbReference type="ARBA" id="ARBA00022448"/>
    </source>
</evidence>
<proteinExistence type="inferred from homology"/>
<sequence length="470" mass="51519">MTVLIEIDHLHIHSQDDIIVEDLSLQLIQGTPLTVLGETGSGKSLLAQAIMGLLPEGLTRSGHIRILGKNVNHYSGPELQALWGRTLVMLPQEPWHSLDPLMKACRQVADVFRYVRGLASAPAQLAAEQQLQFLGLQQAGHKRPDQLSGGMAQRVAFAAATAGGADIMLADEPTKGLDASRRDDIVRLLKQHANTGGLLTITHDVEVARQLGGRIMVMQKGRVLEQGDAEQVLNHPQSAYARALIAASPRNWPVNKPDTHASPQPLLQLDNLSMRRGGHDLFANLHLTINRGEIIGLCGDSGCGKSTLGDIILGLLQPDQGQIRYLQPVNRHQCLKLYQDPPSAFADGPPLKQLLQDLIDLHQLDEQRIPVLLEQLQLSADLLERSRDQVSGGELQRVAILRALLMEPMLLVADEPTSRLDPLTTQTVTQLMVSACRQQQCTLILISHDHEQLSRVCDGVINLADYLTTQ</sequence>
<name>A0A0C5VI44_9GAMM</name>
<accession>A0A0C5VI44</accession>
<dbReference type="PANTHER" id="PTHR43297:SF7">
    <property type="entry name" value="D,D-DIPEPTIDE TRANSPORT ATP-BINDING PROTEIN DDPD-RELATED"/>
    <property type="match status" value="1"/>
</dbReference>
<comment type="subcellular location">
    <subcellularLocation>
        <location evidence="1">Cell inner membrane</location>
        <topology evidence="1">Peripheral membrane protein</topology>
    </subcellularLocation>
</comment>
<evidence type="ECO:0000256" key="2">
    <source>
        <dbReference type="ARBA" id="ARBA00005417"/>
    </source>
</evidence>
<dbReference type="KEGG" id="gsn:YC6258_02289"/>
<dbReference type="PATRIC" id="fig|1445510.3.peg.2245"/>
<dbReference type="Pfam" id="PF00005">
    <property type="entry name" value="ABC_tran"/>
    <property type="match status" value="2"/>
</dbReference>
<dbReference type="InterPro" id="IPR003593">
    <property type="entry name" value="AAA+_ATPase"/>
</dbReference>
<dbReference type="InterPro" id="IPR017871">
    <property type="entry name" value="ABC_transporter-like_CS"/>
</dbReference>
<evidence type="ECO:0000256" key="1">
    <source>
        <dbReference type="ARBA" id="ARBA00004417"/>
    </source>
</evidence>
<protein>
    <submittedName>
        <fullName evidence="9">ATPase component of various ABC-type transport system, containing duplicated ATPase</fullName>
    </submittedName>
</protein>
<dbReference type="AlphaFoldDB" id="A0A0C5VI44"/>
<dbReference type="EMBL" id="CP007142">
    <property type="protein sequence ID" value="AJQ94327.1"/>
    <property type="molecule type" value="Genomic_DNA"/>
</dbReference>
<keyword evidence="10" id="KW-1185">Reference proteome</keyword>
<dbReference type="GO" id="GO:0016887">
    <property type="term" value="F:ATP hydrolysis activity"/>
    <property type="evidence" value="ECO:0007669"/>
    <property type="project" value="InterPro"/>
</dbReference>
<evidence type="ECO:0000256" key="7">
    <source>
        <dbReference type="ARBA" id="ARBA00023136"/>
    </source>
</evidence>
<dbReference type="GO" id="GO:0005524">
    <property type="term" value="F:ATP binding"/>
    <property type="evidence" value="ECO:0007669"/>
    <property type="project" value="UniProtKB-KW"/>
</dbReference>
<dbReference type="GO" id="GO:0005886">
    <property type="term" value="C:plasma membrane"/>
    <property type="evidence" value="ECO:0007669"/>
    <property type="project" value="UniProtKB-SubCell"/>
</dbReference>
<keyword evidence="6" id="KW-0067">ATP-binding</keyword>
<dbReference type="PANTHER" id="PTHR43297">
    <property type="entry name" value="OLIGOPEPTIDE TRANSPORT ATP-BINDING PROTEIN APPD"/>
    <property type="match status" value="1"/>
</dbReference>
<reference evidence="9 10" key="1">
    <citation type="submission" date="2014-01" db="EMBL/GenBank/DDBJ databases">
        <title>Full genme sequencing of cellulolytic bacterium Gynuella sunshinyii YC6258T gen. nov., sp. nov.</title>
        <authorList>
            <person name="Khan H."/>
            <person name="Chung E.J."/>
            <person name="Chung Y.R."/>
        </authorList>
    </citation>
    <scope>NUCLEOTIDE SEQUENCE [LARGE SCALE GENOMIC DNA]</scope>
    <source>
        <strain evidence="9 10">YC6258</strain>
    </source>
</reference>
<evidence type="ECO:0000259" key="8">
    <source>
        <dbReference type="PROSITE" id="PS50893"/>
    </source>
</evidence>
<evidence type="ECO:0000313" key="9">
    <source>
        <dbReference type="EMBL" id="AJQ94327.1"/>
    </source>
</evidence>
<dbReference type="Gene3D" id="3.40.50.300">
    <property type="entry name" value="P-loop containing nucleotide triphosphate hydrolases"/>
    <property type="match status" value="2"/>
</dbReference>
<keyword evidence="5" id="KW-0547">Nucleotide-binding</keyword>
<feature type="domain" description="ABC transporter" evidence="8">
    <location>
        <begin position="267"/>
        <end position="467"/>
    </location>
</feature>
<dbReference type="InterPro" id="IPR050388">
    <property type="entry name" value="ABC_Ni/Peptide_Import"/>
</dbReference>
<dbReference type="STRING" id="1445510.YC6258_02289"/>
<evidence type="ECO:0000256" key="4">
    <source>
        <dbReference type="ARBA" id="ARBA00022475"/>
    </source>
</evidence>
<dbReference type="SUPFAM" id="SSF52540">
    <property type="entry name" value="P-loop containing nucleoside triphosphate hydrolases"/>
    <property type="match status" value="2"/>
</dbReference>
<evidence type="ECO:0000313" key="10">
    <source>
        <dbReference type="Proteomes" id="UP000032266"/>
    </source>
</evidence>
<keyword evidence="3" id="KW-0813">Transport</keyword>
<gene>
    <name evidence="9" type="ORF">YC6258_02289</name>
</gene>
<dbReference type="SMART" id="SM00382">
    <property type="entry name" value="AAA"/>
    <property type="match status" value="2"/>
</dbReference>
<dbReference type="OrthoDB" id="9784450at2"/>
<evidence type="ECO:0000256" key="5">
    <source>
        <dbReference type="ARBA" id="ARBA00022741"/>
    </source>
</evidence>
<dbReference type="InterPro" id="IPR003439">
    <property type="entry name" value="ABC_transporter-like_ATP-bd"/>
</dbReference>
<keyword evidence="4" id="KW-1003">Cell membrane</keyword>